<reference evidence="3" key="1">
    <citation type="journal article" date="2012" name="Science">
        <title>The Paleozoic origin of enzymatic lignin decomposition reconstructed from 31 fungal genomes.</title>
        <authorList>
            <person name="Floudas D."/>
            <person name="Binder M."/>
            <person name="Riley R."/>
            <person name="Barry K."/>
            <person name="Blanchette R.A."/>
            <person name="Henrissat B."/>
            <person name="Martinez A.T."/>
            <person name="Otillar R."/>
            <person name="Spatafora J.W."/>
            <person name="Yadav J.S."/>
            <person name="Aerts A."/>
            <person name="Benoit I."/>
            <person name="Boyd A."/>
            <person name="Carlson A."/>
            <person name="Copeland A."/>
            <person name="Coutinho P.M."/>
            <person name="de Vries R.P."/>
            <person name="Ferreira P."/>
            <person name="Findley K."/>
            <person name="Foster B."/>
            <person name="Gaskell J."/>
            <person name="Glotzer D."/>
            <person name="Gorecki P."/>
            <person name="Heitman J."/>
            <person name="Hesse C."/>
            <person name="Hori C."/>
            <person name="Igarashi K."/>
            <person name="Jurgens J.A."/>
            <person name="Kallen N."/>
            <person name="Kersten P."/>
            <person name="Kohler A."/>
            <person name="Kuees U."/>
            <person name="Kumar T.K.A."/>
            <person name="Kuo A."/>
            <person name="LaButti K."/>
            <person name="Larrondo L.F."/>
            <person name="Lindquist E."/>
            <person name="Ling A."/>
            <person name="Lombard V."/>
            <person name="Lucas S."/>
            <person name="Lundell T."/>
            <person name="Martin R."/>
            <person name="McLaughlin D.J."/>
            <person name="Morgenstern I."/>
            <person name="Morin E."/>
            <person name="Murat C."/>
            <person name="Nagy L.G."/>
            <person name="Nolan M."/>
            <person name="Ohm R.A."/>
            <person name="Patyshakuliyeva A."/>
            <person name="Rokas A."/>
            <person name="Ruiz-Duenas F.J."/>
            <person name="Sabat G."/>
            <person name="Salamov A."/>
            <person name="Samejima M."/>
            <person name="Schmutz J."/>
            <person name="Slot J.C."/>
            <person name="St John F."/>
            <person name="Stenlid J."/>
            <person name="Sun H."/>
            <person name="Sun S."/>
            <person name="Syed K."/>
            <person name="Tsang A."/>
            <person name="Wiebenga A."/>
            <person name="Young D."/>
            <person name="Pisabarro A."/>
            <person name="Eastwood D.C."/>
            <person name="Martin F."/>
            <person name="Cullen D."/>
            <person name="Grigoriev I.V."/>
            <person name="Hibbett D.S."/>
        </authorList>
    </citation>
    <scope>NUCLEOTIDE SEQUENCE [LARGE SCALE GENOMIC DNA]</scope>
    <source>
        <strain evidence="3">HHB-11173 SS5</strain>
    </source>
</reference>
<evidence type="ECO:0000259" key="1">
    <source>
        <dbReference type="PROSITE" id="PS50011"/>
    </source>
</evidence>
<dbReference type="Pfam" id="PF07714">
    <property type="entry name" value="PK_Tyr_Ser-Thr"/>
    <property type="match status" value="1"/>
</dbReference>
<feature type="non-terminal residue" evidence="2">
    <location>
        <position position="284"/>
    </location>
</feature>
<dbReference type="HOGENOM" id="CLU_000288_7_18_1"/>
<dbReference type="InterPro" id="IPR011009">
    <property type="entry name" value="Kinase-like_dom_sf"/>
</dbReference>
<dbReference type="eggNOG" id="KOG0192">
    <property type="taxonomic scope" value="Eukaryota"/>
</dbReference>
<proteinExistence type="predicted"/>
<dbReference type="GeneID" id="18882343"/>
<dbReference type="OMA" id="FGNICEY"/>
<dbReference type="Proteomes" id="UP000054196">
    <property type="component" value="Unassembled WGS sequence"/>
</dbReference>
<dbReference type="PRINTS" id="PR00109">
    <property type="entry name" value="TYRKINASE"/>
</dbReference>
<evidence type="ECO:0000313" key="2">
    <source>
        <dbReference type="EMBL" id="EIN03690.1"/>
    </source>
</evidence>
<dbReference type="GO" id="GO:0005524">
    <property type="term" value="F:ATP binding"/>
    <property type="evidence" value="ECO:0007669"/>
    <property type="project" value="InterPro"/>
</dbReference>
<dbReference type="GO" id="GO:0004674">
    <property type="term" value="F:protein serine/threonine kinase activity"/>
    <property type="evidence" value="ECO:0007669"/>
    <property type="project" value="TreeGrafter"/>
</dbReference>
<dbReference type="InterPro" id="IPR000719">
    <property type="entry name" value="Prot_kinase_dom"/>
</dbReference>
<evidence type="ECO:0000313" key="3">
    <source>
        <dbReference type="Proteomes" id="UP000054196"/>
    </source>
</evidence>
<sequence length="284" mass="31850">SALRELRSLCGETGLLPTSYELSGLVKSDDEEPCSSGGFSDVWRGEHNGVPVALKVLRLHAGDRAKYKQVFCKEAVVWRRLSHRNIVPFLGVSPRHHLCIVSEWMEHGDVMSYLERFPQANRLQLITDVARGLEYMHAVGVIHGDMKGRNVLVDSSHRARLSDFGLAMTALGTHSLALSSGASSNWGTLRYMAPELSDPRMEIKVLTTKTDVYGFGMTAWEMYDGRMPFYHVRGDYTVVLKVQEGVRPSRPLHARELGLDDYLWALIEACWHAEPSLRPSVSTL</sequence>
<dbReference type="InterPro" id="IPR051681">
    <property type="entry name" value="Ser/Thr_Kinases-Pseudokinases"/>
</dbReference>
<feature type="non-terminal residue" evidence="2">
    <location>
        <position position="1"/>
    </location>
</feature>
<accession>R7RZZ6</accession>
<organism evidence="2 3">
    <name type="scientific">Punctularia strigosozonata (strain HHB-11173)</name>
    <name type="common">White-rot fungus</name>
    <dbReference type="NCBI Taxonomy" id="741275"/>
    <lineage>
        <taxon>Eukaryota</taxon>
        <taxon>Fungi</taxon>
        <taxon>Dikarya</taxon>
        <taxon>Basidiomycota</taxon>
        <taxon>Agaricomycotina</taxon>
        <taxon>Agaricomycetes</taxon>
        <taxon>Corticiales</taxon>
        <taxon>Punctulariaceae</taxon>
        <taxon>Punctularia</taxon>
    </lineage>
</organism>
<feature type="domain" description="Protein kinase" evidence="1">
    <location>
        <begin position="28"/>
        <end position="284"/>
    </location>
</feature>
<dbReference type="InterPro" id="IPR001245">
    <property type="entry name" value="Ser-Thr/Tyr_kinase_cat_dom"/>
</dbReference>
<dbReference type="Gene3D" id="1.10.510.10">
    <property type="entry name" value="Transferase(Phosphotransferase) domain 1"/>
    <property type="match status" value="1"/>
</dbReference>
<dbReference type="PROSITE" id="PS50011">
    <property type="entry name" value="PROTEIN_KINASE_DOM"/>
    <property type="match status" value="1"/>
</dbReference>
<dbReference type="EMBL" id="JH687559">
    <property type="protein sequence ID" value="EIN03690.1"/>
    <property type="molecule type" value="Genomic_DNA"/>
</dbReference>
<dbReference type="RefSeq" id="XP_007388975.1">
    <property type="nucleotide sequence ID" value="XM_007388913.1"/>
</dbReference>
<dbReference type="AlphaFoldDB" id="R7RZZ6"/>
<dbReference type="SMART" id="SM00220">
    <property type="entry name" value="S_TKc"/>
    <property type="match status" value="1"/>
</dbReference>
<dbReference type="KEGG" id="psq:PUNSTDRAFT_39437"/>
<dbReference type="InterPro" id="IPR008271">
    <property type="entry name" value="Ser/Thr_kinase_AS"/>
</dbReference>
<keyword evidence="2" id="KW-0808">Transferase</keyword>
<dbReference type="PANTHER" id="PTHR44329">
    <property type="entry name" value="SERINE/THREONINE-PROTEIN KINASE TNNI3K-RELATED"/>
    <property type="match status" value="1"/>
</dbReference>
<name>R7RZZ6_PUNST</name>
<keyword evidence="3" id="KW-1185">Reference proteome</keyword>
<gene>
    <name evidence="2" type="ORF">PUNSTDRAFT_39437</name>
</gene>
<dbReference type="SUPFAM" id="SSF56112">
    <property type="entry name" value="Protein kinase-like (PK-like)"/>
    <property type="match status" value="1"/>
</dbReference>
<keyword evidence="2" id="KW-0418">Kinase</keyword>
<dbReference type="OrthoDB" id="4062651at2759"/>
<protein>
    <submittedName>
        <fullName evidence="2">Kinase-like protein</fullName>
    </submittedName>
</protein>
<dbReference type="PROSITE" id="PS00108">
    <property type="entry name" value="PROTEIN_KINASE_ST"/>
    <property type="match status" value="1"/>
</dbReference>
<dbReference type="PIRSF" id="PIRSF000654">
    <property type="entry name" value="Integrin-linked_kinase"/>
    <property type="match status" value="1"/>
</dbReference>